<evidence type="ECO:0000313" key="1">
    <source>
        <dbReference type="EMBL" id="MEQ2203127.1"/>
    </source>
</evidence>
<keyword evidence="2" id="KW-1185">Reference proteome</keyword>
<name>A0ABV0R615_9TELE</name>
<gene>
    <name evidence="1" type="ORF">XENOCAPTIV_025155</name>
</gene>
<comment type="caution">
    <text evidence="1">The sequence shown here is derived from an EMBL/GenBank/DDBJ whole genome shotgun (WGS) entry which is preliminary data.</text>
</comment>
<evidence type="ECO:0000313" key="2">
    <source>
        <dbReference type="Proteomes" id="UP001434883"/>
    </source>
</evidence>
<sequence>MCYSTVGLFCLQPFSEVFGPGASSVLYHLQPGGLTSSEGKASEVQIWGGSEVVTPAAATADAFVIHQMTTFQRGLQPMSTVLCSLIMDQNATHAKASIPGDWVVVRSFRRKH</sequence>
<proteinExistence type="predicted"/>
<accession>A0ABV0R615</accession>
<protein>
    <submittedName>
        <fullName evidence="1">Uncharacterized protein</fullName>
    </submittedName>
</protein>
<dbReference type="EMBL" id="JAHRIN010034210">
    <property type="protein sequence ID" value="MEQ2203127.1"/>
    <property type="molecule type" value="Genomic_DNA"/>
</dbReference>
<reference evidence="1 2" key="1">
    <citation type="submission" date="2021-06" db="EMBL/GenBank/DDBJ databases">
        <authorList>
            <person name="Palmer J.M."/>
        </authorList>
    </citation>
    <scope>NUCLEOTIDE SEQUENCE [LARGE SCALE GENOMIC DNA]</scope>
    <source>
        <strain evidence="1 2">XC_2019</strain>
        <tissue evidence="1">Muscle</tissue>
    </source>
</reference>
<dbReference type="Proteomes" id="UP001434883">
    <property type="component" value="Unassembled WGS sequence"/>
</dbReference>
<organism evidence="1 2">
    <name type="scientific">Xenoophorus captivus</name>
    <dbReference type="NCBI Taxonomy" id="1517983"/>
    <lineage>
        <taxon>Eukaryota</taxon>
        <taxon>Metazoa</taxon>
        <taxon>Chordata</taxon>
        <taxon>Craniata</taxon>
        <taxon>Vertebrata</taxon>
        <taxon>Euteleostomi</taxon>
        <taxon>Actinopterygii</taxon>
        <taxon>Neopterygii</taxon>
        <taxon>Teleostei</taxon>
        <taxon>Neoteleostei</taxon>
        <taxon>Acanthomorphata</taxon>
        <taxon>Ovalentaria</taxon>
        <taxon>Atherinomorphae</taxon>
        <taxon>Cyprinodontiformes</taxon>
        <taxon>Goodeidae</taxon>
        <taxon>Xenoophorus</taxon>
    </lineage>
</organism>